<evidence type="ECO:0000313" key="2">
    <source>
        <dbReference type="Proteomes" id="UP001311915"/>
    </source>
</evidence>
<dbReference type="CDD" id="cd00303">
    <property type="entry name" value="retropepsin_like"/>
    <property type="match status" value="1"/>
</dbReference>
<dbReference type="AlphaFoldDB" id="A0AAV9MHH8"/>
<keyword evidence="2" id="KW-1185">Reference proteome</keyword>
<dbReference type="Proteomes" id="UP001311915">
    <property type="component" value="Unassembled WGS sequence"/>
</dbReference>
<organism evidence="1 2">
    <name type="scientific">Solanum pinnatisectum</name>
    <name type="common">tansyleaf nightshade</name>
    <dbReference type="NCBI Taxonomy" id="50273"/>
    <lineage>
        <taxon>Eukaryota</taxon>
        <taxon>Viridiplantae</taxon>
        <taxon>Streptophyta</taxon>
        <taxon>Embryophyta</taxon>
        <taxon>Tracheophyta</taxon>
        <taxon>Spermatophyta</taxon>
        <taxon>Magnoliopsida</taxon>
        <taxon>eudicotyledons</taxon>
        <taxon>Gunneridae</taxon>
        <taxon>Pentapetalae</taxon>
        <taxon>asterids</taxon>
        <taxon>lamiids</taxon>
        <taxon>Solanales</taxon>
        <taxon>Solanaceae</taxon>
        <taxon>Solanoideae</taxon>
        <taxon>Solaneae</taxon>
        <taxon>Solanum</taxon>
    </lineage>
</organism>
<sequence length="275" mass="30891">MHSVKALCDLGASINLMSLSIYKKLGLSAPKPTSMHLIMGDRNVKRPIGVIPDVLVKVKSFIFPADFVILHFEVDFEVPIILGRPFLVTGRALVVIERRLMKFRLNNEEVTFNICRSMKQESNLKAVYVVNHSVEQDSEVSIKTRLGIDALAAVMMNFDSDGIEDYDEIVAALDRFKFCSKPKRLELDMKNRDSPPEKSSVDEPPKLELKALPPHLRYVFLGKDNTLPVITTADLSVEQVKAVVSVLKRFTKGLLGRLLRILLGSLWAFVLTKSN</sequence>
<dbReference type="PANTHER" id="PTHR33067">
    <property type="entry name" value="RNA-DIRECTED DNA POLYMERASE-RELATED"/>
    <property type="match status" value="1"/>
</dbReference>
<gene>
    <name evidence="1" type="ORF">R3W88_000933</name>
</gene>
<protein>
    <recommendedName>
        <fullName evidence="3">Reverse transcriptase domain-containing protein</fullName>
    </recommendedName>
</protein>
<accession>A0AAV9MHH8</accession>
<dbReference type="PANTHER" id="PTHR33067:SF9">
    <property type="entry name" value="RNA-DIRECTED DNA POLYMERASE"/>
    <property type="match status" value="1"/>
</dbReference>
<comment type="caution">
    <text evidence="1">The sequence shown here is derived from an EMBL/GenBank/DDBJ whole genome shotgun (WGS) entry which is preliminary data.</text>
</comment>
<dbReference type="EMBL" id="JAWPEI010000001">
    <property type="protein sequence ID" value="KAK4737236.1"/>
    <property type="molecule type" value="Genomic_DNA"/>
</dbReference>
<reference evidence="1 2" key="1">
    <citation type="submission" date="2023-10" db="EMBL/GenBank/DDBJ databases">
        <title>Genome-Wide Identification Analysis in wild type Solanum Pinnatisectum Reveals Some Genes Defensing Phytophthora Infestans.</title>
        <authorList>
            <person name="Sun C."/>
        </authorList>
    </citation>
    <scope>NUCLEOTIDE SEQUENCE [LARGE SCALE GENOMIC DNA]</scope>
    <source>
        <strain evidence="1">LQN</strain>
        <tissue evidence="1">Leaf</tissue>
    </source>
</reference>
<dbReference type="Gene3D" id="2.40.70.10">
    <property type="entry name" value="Acid Proteases"/>
    <property type="match status" value="1"/>
</dbReference>
<evidence type="ECO:0008006" key="3">
    <source>
        <dbReference type="Google" id="ProtNLM"/>
    </source>
</evidence>
<evidence type="ECO:0000313" key="1">
    <source>
        <dbReference type="EMBL" id="KAK4737236.1"/>
    </source>
</evidence>
<proteinExistence type="predicted"/>
<dbReference type="InterPro" id="IPR021109">
    <property type="entry name" value="Peptidase_aspartic_dom_sf"/>
</dbReference>
<name>A0AAV9MHH8_9SOLN</name>